<evidence type="ECO:0000313" key="2">
    <source>
        <dbReference type="EMBL" id="GAA2341667.1"/>
    </source>
</evidence>
<dbReference type="Proteomes" id="UP001501218">
    <property type="component" value="Unassembled WGS sequence"/>
</dbReference>
<keyword evidence="1" id="KW-1133">Transmembrane helix</keyword>
<gene>
    <name evidence="2" type="ORF">GCM10009854_17730</name>
</gene>
<evidence type="ECO:0000256" key="1">
    <source>
        <dbReference type="SAM" id="Phobius"/>
    </source>
</evidence>
<evidence type="ECO:0000313" key="3">
    <source>
        <dbReference type="Proteomes" id="UP001501218"/>
    </source>
</evidence>
<organism evidence="2 3">
    <name type="scientific">Saccharopolyspora halophila</name>
    <dbReference type="NCBI Taxonomy" id="405551"/>
    <lineage>
        <taxon>Bacteria</taxon>
        <taxon>Bacillati</taxon>
        <taxon>Actinomycetota</taxon>
        <taxon>Actinomycetes</taxon>
        <taxon>Pseudonocardiales</taxon>
        <taxon>Pseudonocardiaceae</taxon>
        <taxon>Saccharopolyspora</taxon>
    </lineage>
</organism>
<keyword evidence="1" id="KW-0812">Transmembrane</keyword>
<protein>
    <recommendedName>
        <fullName evidence="4">DUF3040 domain-containing protein</fullName>
    </recommendedName>
</protein>
<dbReference type="RefSeq" id="WP_344128670.1">
    <property type="nucleotide sequence ID" value="NZ_BAAARA010000004.1"/>
</dbReference>
<proteinExistence type="predicted"/>
<name>A0ABN3G0K0_9PSEU</name>
<feature type="transmembrane region" description="Helical" evidence="1">
    <location>
        <begin position="42"/>
        <end position="61"/>
    </location>
</feature>
<dbReference type="Pfam" id="PF11239">
    <property type="entry name" value="DUF3040"/>
    <property type="match status" value="1"/>
</dbReference>
<evidence type="ECO:0008006" key="4">
    <source>
        <dbReference type="Google" id="ProtNLM"/>
    </source>
</evidence>
<keyword evidence="3" id="KW-1185">Reference proteome</keyword>
<sequence length="94" mass="10562">MVRNRERRRFKEIQRQLSNDDPEFARRMTTPRLVARLGRWITAWRLLGLLAATSAVLCLVLGEAGSFLLASALALVLLGYARWRPSGESLHSGA</sequence>
<dbReference type="EMBL" id="BAAARA010000004">
    <property type="protein sequence ID" value="GAA2341667.1"/>
    <property type="molecule type" value="Genomic_DNA"/>
</dbReference>
<accession>A0ABN3G0K0</accession>
<comment type="caution">
    <text evidence="2">The sequence shown here is derived from an EMBL/GenBank/DDBJ whole genome shotgun (WGS) entry which is preliminary data.</text>
</comment>
<reference evidence="2 3" key="1">
    <citation type="journal article" date="2019" name="Int. J. Syst. Evol. Microbiol.">
        <title>The Global Catalogue of Microorganisms (GCM) 10K type strain sequencing project: providing services to taxonomists for standard genome sequencing and annotation.</title>
        <authorList>
            <consortium name="The Broad Institute Genomics Platform"/>
            <consortium name="The Broad Institute Genome Sequencing Center for Infectious Disease"/>
            <person name="Wu L."/>
            <person name="Ma J."/>
        </authorList>
    </citation>
    <scope>NUCLEOTIDE SEQUENCE [LARGE SCALE GENOMIC DNA]</scope>
    <source>
        <strain evidence="2 3">JCM 16221</strain>
    </source>
</reference>
<dbReference type="InterPro" id="IPR021401">
    <property type="entry name" value="DUF3040"/>
</dbReference>
<keyword evidence="1" id="KW-0472">Membrane</keyword>